<evidence type="ECO:0000313" key="6">
    <source>
        <dbReference type="Proteomes" id="UP000054314"/>
    </source>
</evidence>
<keyword evidence="3" id="KW-0378">Hydrolase</keyword>
<keyword evidence="6" id="KW-1185">Reference proteome</keyword>
<dbReference type="Proteomes" id="UP000054314">
    <property type="component" value="Unassembled WGS sequence"/>
</dbReference>
<sequence length="507" mass="53938">MLRRAVALGAGAALLLAGCVAPKEQATVDPDAPPPAQEPTLGQEGDLEAFYAQDVVWEECGELECATVTAPLSWEDPEQGEITLALRRAVATGGEPLGSLVVNPGGPGGSGYDFVEQATSLFSDRLLEAYHVVGFDPRGVGRSSAVDCGPDEVVDAFLTADPPFESPQDLEDQRRMLREFGEACRESTGALLEHVDTGSAARDMDLIRAVLGEDQLDYAGFSYGTYLGARYAELFPENVGRFLLDAAMDPSVTLDELVVGQAIGFENALTAYVEDCQAARGCPLSGGVESGKQQIAALMDRIQRQPLDTATGDELNATLAFYGIVVTLYDDDFWYLLTAALDEAIRENSGSILLELANAYLGRTTEGTYESNMMIAFQAINCIDHTSPERTFEEIQALADEVAQEAPTFGRDFAAGAGCEAWPVPPRGERGPIEAAGAAPILVVGTTGDPATPYEWSVALAEQLESGVLLTWEGEGHAAYGRSNDCVLDAVDDYLVDGLVPEDGLVC</sequence>
<dbReference type="EMBL" id="AXCZ01000043">
    <property type="protein sequence ID" value="KGM13433.1"/>
    <property type="molecule type" value="Genomic_DNA"/>
</dbReference>
<dbReference type="PANTHER" id="PTHR43248">
    <property type="entry name" value="2-SUCCINYL-6-HYDROXY-2,4-CYCLOHEXADIENE-1-CARBOXYLATE SYNTHASE"/>
    <property type="match status" value="1"/>
</dbReference>
<comment type="similarity">
    <text evidence="1">Belongs to the peptidase S33 family.</text>
</comment>
<evidence type="ECO:0000256" key="3">
    <source>
        <dbReference type="ARBA" id="ARBA00022801"/>
    </source>
</evidence>
<dbReference type="Gene3D" id="3.40.50.1820">
    <property type="entry name" value="alpha/beta hydrolase"/>
    <property type="match status" value="1"/>
</dbReference>
<evidence type="ECO:0000313" key="5">
    <source>
        <dbReference type="EMBL" id="KGM13433.1"/>
    </source>
</evidence>
<dbReference type="SUPFAM" id="SSF53474">
    <property type="entry name" value="alpha/beta-Hydrolases"/>
    <property type="match status" value="1"/>
</dbReference>
<dbReference type="AlphaFoldDB" id="A0A0A0BYF6"/>
<evidence type="ECO:0000259" key="4">
    <source>
        <dbReference type="Pfam" id="PF08386"/>
    </source>
</evidence>
<gene>
    <name evidence="5" type="ORF">N869_14065</name>
</gene>
<dbReference type="Pfam" id="PF08386">
    <property type="entry name" value="Abhydrolase_4"/>
    <property type="match status" value="1"/>
</dbReference>
<dbReference type="InterPro" id="IPR051601">
    <property type="entry name" value="Serine_prot/Carboxylest_S33"/>
</dbReference>
<name>A0A0A0BYF6_9CELL</name>
<comment type="caution">
    <text evidence="5">The sequence shown here is derived from an EMBL/GenBank/DDBJ whole genome shotgun (WGS) entry which is preliminary data.</text>
</comment>
<dbReference type="InterPro" id="IPR013595">
    <property type="entry name" value="Pept_S33_TAP-like_C"/>
</dbReference>
<reference evidence="5 6" key="1">
    <citation type="submission" date="2013-08" db="EMBL/GenBank/DDBJ databases">
        <title>Genome sequencing of Cellulomonas bogoriensis 69B4.</title>
        <authorList>
            <person name="Chen F."/>
            <person name="Li Y."/>
            <person name="Wang G."/>
        </authorList>
    </citation>
    <scope>NUCLEOTIDE SEQUENCE [LARGE SCALE GENOMIC DNA]</scope>
    <source>
        <strain evidence="5 6">69B4</strain>
    </source>
</reference>
<feature type="domain" description="Peptidase S33 tripeptidyl aminopeptidase-like C-terminal" evidence="4">
    <location>
        <begin position="407"/>
        <end position="507"/>
    </location>
</feature>
<evidence type="ECO:0000256" key="1">
    <source>
        <dbReference type="ARBA" id="ARBA00010088"/>
    </source>
</evidence>
<dbReference type="PROSITE" id="PS51257">
    <property type="entry name" value="PROKAR_LIPOPROTEIN"/>
    <property type="match status" value="1"/>
</dbReference>
<dbReference type="PANTHER" id="PTHR43248:SF29">
    <property type="entry name" value="TRIPEPTIDYL AMINOPEPTIDASE"/>
    <property type="match status" value="1"/>
</dbReference>
<proteinExistence type="inferred from homology"/>
<dbReference type="GO" id="GO:0016787">
    <property type="term" value="F:hydrolase activity"/>
    <property type="evidence" value="ECO:0007669"/>
    <property type="project" value="UniProtKB-KW"/>
</dbReference>
<organism evidence="5 6">
    <name type="scientific">Cellulomonas bogoriensis 69B4 = DSM 16987</name>
    <dbReference type="NCBI Taxonomy" id="1386082"/>
    <lineage>
        <taxon>Bacteria</taxon>
        <taxon>Bacillati</taxon>
        <taxon>Actinomycetota</taxon>
        <taxon>Actinomycetes</taxon>
        <taxon>Micrococcales</taxon>
        <taxon>Cellulomonadaceae</taxon>
        <taxon>Cellulomonas</taxon>
    </lineage>
</organism>
<accession>A0A0A0BYF6</accession>
<protein>
    <submittedName>
        <fullName evidence="5">Transporter</fullName>
    </submittedName>
</protein>
<evidence type="ECO:0000256" key="2">
    <source>
        <dbReference type="ARBA" id="ARBA00022729"/>
    </source>
</evidence>
<dbReference type="InterPro" id="IPR029058">
    <property type="entry name" value="AB_hydrolase_fold"/>
</dbReference>
<keyword evidence="2" id="KW-0732">Signal</keyword>